<sequence>MDFPYGSSHIFAVYRKGELIGHHALRFRHEDGKQYVATSLDLAVKALGVTLFRYNYRCHEVWEGSTFLRLESEANDNGTKYAVKAEHSASAVAVDRLEPAASSPGGQESVQPATEVRDKLPAGILPSTHWNRLQVEQSALLNTQYGTISKIKVSVVGQEAVKTVTHTLTATRYDYTGDLRFSQWFDDRNRWVKASFPAPDGSIIDYILQE</sequence>
<dbReference type="STRING" id="225324.SAMN02745126_04331"/>
<evidence type="ECO:0000313" key="1">
    <source>
        <dbReference type="EMBL" id="SKA22622.1"/>
    </source>
</evidence>
<dbReference type="Proteomes" id="UP000190092">
    <property type="component" value="Unassembled WGS sequence"/>
</dbReference>
<name>A0A1T4S366_9HYPH</name>
<dbReference type="AlphaFoldDB" id="A0A1T4S366"/>
<organism evidence="1 2">
    <name type="scientific">Enhydrobacter aerosaccus</name>
    <dbReference type="NCBI Taxonomy" id="225324"/>
    <lineage>
        <taxon>Bacteria</taxon>
        <taxon>Pseudomonadati</taxon>
        <taxon>Pseudomonadota</taxon>
        <taxon>Alphaproteobacteria</taxon>
        <taxon>Hyphomicrobiales</taxon>
        <taxon>Enhydrobacter</taxon>
    </lineage>
</organism>
<dbReference type="EMBL" id="FUWJ01000006">
    <property type="protein sequence ID" value="SKA22622.1"/>
    <property type="molecule type" value="Genomic_DNA"/>
</dbReference>
<accession>A0A1T4S366</accession>
<keyword evidence="2" id="KW-1185">Reference proteome</keyword>
<dbReference type="Pfam" id="PF19630">
    <property type="entry name" value="DUF6134"/>
    <property type="match status" value="1"/>
</dbReference>
<dbReference type="InterPro" id="IPR045767">
    <property type="entry name" value="DUF6134"/>
</dbReference>
<reference evidence="2" key="1">
    <citation type="submission" date="2017-02" db="EMBL/GenBank/DDBJ databases">
        <authorList>
            <person name="Varghese N."/>
            <person name="Submissions S."/>
        </authorList>
    </citation>
    <scope>NUCLEOTIDE SEQUENCE [LARGE SCALE GENOMIC DNA]</scope>
    <source>
        <strain evidence="2">ATCC 27094</strain>
    </source>
</reference>
<evidence type="ECO:0000313" key="2">
    <source>
        <dbReference type="Proteomes" id="UP000190092"/>
    </source>
</evidence>
<protein>
    <submittedName>
        <fullName evidence="1">Uncharacterized protein</fullName>
    </submittedName>
</protein>
<proteinExistence type="predicted"/>
<gene>
    <name evidence="1" type="ORF">SAMN02745126_04331</name>
</gene>